<dbReference type="PROSITE" id="PS00624">
    <property type="entry name" value="GMC_OXRED_2"/>
    <property type="match status" value="1"/>
</dbReference>
<comment type="similarity">
    <text evidence="2">Belongs to the GMC oxidoreductase family.</text>
</comment>
<dbReference type="PIRSF" id="PIRSF000137">
    <property type="entry name" value="Alcohol_oxidase"/>
    <property type="match status" value="1"/>
</dbReference>
<feature type="domain" description="Glucose-methanol-choline oxidoreductase N-terminal" evidence="7">
    <location>
        <begin position="353"/>
        <end position="367"/>
    </location>
</feature>
<feature type="binding site" evidence="5">
    <location>
        <position position="302"/>
    </location>
    <ligand>
        <name>FAD</name>
        <dbReference type="ChEBI" id="CHEBI:57692"/>
    </ligand>
</feature>
<dbReference type="InterPro" id="IPR036188">
    <property type="entry name" value="FAD/NAD-bd_sf"/>
</dbReference>
<evidence type="ECO:0000313" key="9">
    <source>
        <dbReference type="Proteomes" id="UP001369815"/>
    </source>
</evidence>
<evidence type="ECO:0000256" key="6">
    <source>
        <dbReference type="SAM" id="SignalP"/>
    </source>
</evidence>
<dbReference type="Gene3D" id="3.50.50.60">
    <property type="entry name" value="FAD/NAD(P)-binding domain"/>
    <property type="match status" value="1"/>
</dbReference>
<dbReference type="InterPro" id="IPR012132">
    <property type="entry name" value="GMC_OxRdtase"/>
</dbReference>
<dbReference type="EMBL" id="JBANMG010000010">
    <property type="protein sequence ID" value="KAK6948069.1"/>
    <property type="molecule type" value="Genomic_DNA"/>
</dbReference>
<evidence type="ECO:0000256" key="4">
    <source>
        <dbReference type="ARBA" id="ARBA00022827"/>
    </source>
</evidence>
<organism evidence="8 9">
    <name type="scientific">Daldinia eschscholtzii</name>
    <dbReference type="NCBI Taxonomy" id="292717"/>
    <lineage>
        <taxon>Eukaryota</taxon>
        <taxon>Fungi</taxon>
        <taxon>Dikarya</taxon>
        <taxon>Ascomycota</taxon>
        <taxon>Pezizomycotina</taxon>
        <taxon>Sordariomycetes</taxon>
        <taxon>Xylariomycetidae</taxon>
        <taxon>Xylariales</taxon>
        <taxon>Hypoxylaceae</taxon>
        <taxon>Daldinia</taxon>
    </lineage>
</organism>
<evidence type="ECO:0000256" key="3">
    <source>
        <dbReference type="ARBA" id="ARBA00022630"/>
    </source>
</evidence>
<dbReference type="InterPro" id="IPR007867">
    <property type="entry name" value="GMC_OxRtase_C"/>
</dbReference>
<dbReference type="Pfam" id="PF00732">
    <property type="entry name" value="GMC_oxred_N"/>
    <property type="match status" value="1"/>
</dbReference>
<feature type="signal peptide" evidence="6">
    <location>
        <begin position="1"/>
        <end position="19"/>
    </location>
</feature>
<protein>
    <recommendedName>
        <fullName evidence="7">Glucose-methanol-choline oxidoreductase N-terminal domain-containing protein</fullName>
    </recommendedName>
</protein>
<dbReference type="GO" id="GO:0050660">
    <property type="term" value="F:flavin adenine dinucleotide binding"/>
    <property type="evidence" value="ECO:0007669"/>
    <property type="project" value="InterPro"/>
</dbReference>
<evidence type="ECO:0000256" key="1">
    <source>
        <dbReference type="ARBA" id="ARBA00001974"/>
    </source>
</evidence>
<evidence type="ECO:0000259" key="7">
    <source>
        <dbReference type="PROSITE" id="PS00624"/>
    </source>
</evidence>
<keyword evidence="3" id="KW-0285">Flavoprotein</keyword>
<evidence type="ECO:0000256" key="2">
    <source>
        <dbReference type="ARBA" id="ARBA00010790"/>
    </source>
</evidence>
<dbReference type="SUPFAM" id="SSF51905">
    <property type="entry name" value="FAD/NAD(P)-binding domain"/>
    <property type="match status" value="1"/>
</dbReference>
<evidence type="ECO:0000256" key="5">
    <source>
        <dbReference type="PIRSR" id="PIRSR000137-2"/>
    </source>
</evidence>
<dbReference type="SUPFAM" id="SSF54373">
    <property type="entry name" value="FAD-linked reductases, C-terminal domain"/>
    <property type="match status" value="1"/>
</dbReference>
<reference evidence="8 9" key="1">
    <citation type="journal article" date="2024" name="Front Chem Biol">
        <title>Unveiling the potential of Daldinia eschscholtzii MFLUCC 19-0629 through bioactivity and bioinformatics studies for enhanced sustainable agriculture production.</title>
        <authorList>
            <person name="Brooks S."/>
            <person name="Weaver J.A."/>
            <person name="Klomchit A."/>
            <person name="Alharthi S.A."/>
            <person name="Onlamun T."/>
            <person name="Nurani R."/>
            <person name="Vong T.K."/>
            <person name="Alberti F."/>
            <person name="Greco C."/>
        </authorList>
    </citation>
    <scope>NUCLEOTIDE SEQUENCE [LARGE SCALE GENOMIC DNA]</scope>
    <source>
        <strain evidence="8">MFLUCC 19-0629</strain>
    </source>
</reference>
<dbReference type="PANTHER" id="PTHR11552">
    <property type="entry name" value="GLUCOSE-METHANOL-CHOLINE GMC OXIDOREDUCTASE"/>
    <property type="match status" value="1"/>
</dbReference>
<dbReference type="PANTHER" id="PTHR11552:SF147">
    <property type="entry name" value="CHOLINE DEHYDROGENASE, MITOCHONDRIAL"/>
    <property type="match status" value="1"/>
</dbReference>
<dbReference type="Gene3D" id="3.30.560.10">
    <property type="entry name" value="Glucose Oxidase, domain 3"/>
    <property type="match status" value="1"/>
</dbReference>
<dbReference type="GO" id="GO:0016614">
    <property type="term" value="F:oxidoreductase activity, acting on CH-OH group of donors"/>
    <property type="evidence" value="ECO:0007669"/>
    <property type="project" value="InterPro"/>
</dbReference>
<gene>
    <name evidence="8" type="ORF">Daesc_009833</name>
</gene>
<feature type="chain" id="PRO_5043590157" description="Glucose-methanol-choline oxidoreductase N-terminal domain-containing protein" evidence="6">
    <location>
        <begin position="20"/>
        <end position="650"/>
    </location>
</feature>
<keyword evidence="9" id="KW-1185">Reference proteome</keyword>
<dbReference type="InterPro" id="IPR000172">
    <property type="entry name" value="GMC_OxRdtase_N"/>
</dbReference>
<keyword evidence="6" id="KW-0732">Signal</keyword>
<dbReference type="Pfam" id="PF05199">
    <property type="entry name" value="GMC_oxred_C"/>
    <property type="match status" value="1"/>
</dbReference>
<evidence type="ECO:0000313" key="8">
    <source>
        <dbReference type="EMBL" id="KAK6948069.1"/>
    </source>
</evidence>
<proteinExistence type="inferred from homology"/>
<dbReference type="Proteomes" id="UP001369815">
    <property type="component" value="Unassembled WGS sequence"/>
</dbReference>
<name>A0AAX6M6F0_9PEZI</name>
<sequence length="650" mass="71157">MMISSIIASFLLLTPLVSSAPQYKNSTQPTQDDQFDYIVVGSGPGGGPLAVNLAEAGWSVLLLEAGRNLTGKNSQLIPAFIGEAQFDPAQSWEFYVKDYSNETQAARNDKLIWQKPDGGKWVGQNPPEGSTPLGVWYPRAGTLGGCDTHNGGLTVRPSDWDWDNIVNLTGDSTWNHDHMLEYFEKLERNLFLPPSTPGHGFSGYQPVGRGDKSLFEKEPQILAVAQGSAAAFGFTARAVSQDFDIIAQKDINEASPDRDLRNDVYQISFKKDERGRRYSSGTRVNEGVSRGLPLTVRYDSLVTKVLLDDDLSATGVEYLEGESLYKADPRATGNNTGIRRTATAKREVIISAGAFNTPQILLLSGIGPAAELEKHNISLVVDLPGVGRRLQDHYEVPVIQEFPNNFTFWDDCDVPEGQVNPCYERWEKNGTGPWSTLGFYNFVLKTSSVTPRVGERDLILYGAADGILGHLPPYTDFNTGILGATNVYTYTISESHSRNRAGTVTLRSSDPRDVPEINFEYFTDGGDKDVQGLVDGIEFARKIFKSMPGLDGLTREVYPGEDVKTQEQLKQYVRDQAYGHHASSTAAIGSDDDPLAVLDSNFRVRGVKSLRVVDASAFPETPGTFPLISIFMASEKASEAILKDAASVGN</sequence>
<comment type="cofactor">
    <cofactor evidence="1 5">
        <name>FAD</name>
        <dbReference type="ChEBI" id="CHEBI:57692"/>
    </cofactor>
</comment>
<comment type="caution">
    <text evidence="8">The sequence shown here is derived from an EMBL/GenBank/DDBJ whole genome shotgun (WGS) entry which is preliminary data.</text>
</comment>
<dbReference type="AlphaFoldDB" id="A0AAX6M6F0"/>
<accession>A0AAX6M6F0</accession>
<keyword evidence="4 5" id="KW-0274">FAD</keyword>